<keyword evidence="4 9" id="KW-0444">Lipid biosynthesis</keyword>
<proteinExistence type="inferred from homology"/>
<evidence type="ECO:0000256" key="7">
    <source>
        <dbReference type="ARBA" id="ARBA00023239"/>
    </source>
</evidence>
<dbReference type="Proteomes" id="UP000235405">
    <property type="component" value="Unassembled WGS sequence"/>
</dbReference>
<dbReference type="Proteomes" id="UP000244080">
    <property type="component" value="Unassembled WGS sequence"/>
</dbReference>
<dbReference type="Gene3D" id="3.10.129.10">
    <property type="entry name" value="Hotdog Thioesterase"/>
    <property type="match status" value="1"/>
</dbReference>
<evidence type="ECO:0000313" key="18">
    <source>
        <dbReference type="EMBL" id="PTP35408.1"/>
    </source>
</evidence>
<dbReference type="EMBL" id="PIFK01000018">
    <property type="protein sequence ID" value="PTP35408.1"/>
    <property type="molecule type" value="Genomic_DNA"/>
</dbReference>
<reference evidence="21 22" key="4">
    <citation type="submission" date="2017-11" db="EMBL/GenBank/DDBJ databases">
        <title>Population delineation of vibrios coincides with oyster pathogenicity.</title>
        <authorList>
            <person name="Bruto M."/>
            <person name="Labreuche Y."/>
            <person name="James A."/>
            <person name="Piel D."/>
            <person name="Chenivesse S."/>
            <person name="Petton B."/>
            <person name="Polz M.F."/>
            <person name="Le Roux F."/>
        </authorList>
    </citation>
    <scope>NUCLEOTIDE SEQUENCE [LARGE SCALE GENOMIC DNA]</scope>
    <source>
        <strain evidence="17 21">1F_55</strain>
        <strain evidence="18 22">FF_144</strain>
    </source>
</reference>
<evidence type="ECO:0000256" key="6">
    <source>
        <dbReference type="ARBA" id="ARBA00023098"/>
    </source>
</evidence>
<dbReference type="EMBL" id="MCSW01000172">
    <property type="protein sequence ID" value="PMF21262.1"/>
    <property type="molecule type" value="Genomic_DNA"/>
</dbReference>
<keyword evidence="5 9" id="KW-0441">Lipid A biosynthesis</keyword>
<evidence type="ECO:0000313" key="23">
    <source>
        <dbReference type="Proteomes" id="UP000519158"/>
    </source>
</evidence>
<dbReference type="GO" id="GO:0006633">
    <property type="term" value="P:fatty acid biosynthetic process"/>
    <property type="evidence" value="ECO:0007669"/>
    <property type="project" value="UniProtKB-UniRule"/>
</dbReference>
<protein>
    <recommendedName>
        <fullName evidence="9">3-hydroxyacyl-[acyl-carrier-protein] dehydratase FabZ</fullName>
        <ecNumber evidence="9">4.2.1.59</ecNumber>
    </recommendedName>
    <alternativeName>
        <fullName evidence="9">(3R)-hydroxymyristoyl-[acyl-carrier-protein] dehydratase</fullName>
        <shortName evidence="9">(3R)-hydroxymyristoyl-ACP dehydrase</shortName>
    </alternativeName>
    <alternativeName>
        <fullName evidence="9">Beta-hydroxyacyl-ACP dehydratase</fullName>
    </alternativeName>
</protein>
<evidence type="ECO:0000256" key="5">
    <source>
        <dbReference type="ARBA" id="ARBA00022556"/>
    </source>
</evidence>
<dbReference type="Proteomes" id="UP001569200">
    <property type="component" value="Unassembled WGS sequence"/>
</dbReference>
<dbReference type="InterPro" id="IPR010084">
    <property type="entry name" value="FabZ"/>
</dbReference>
<keyword evidence="3 9" id="KW-0963">Cytoplasm</keyword>
<evidence type="ECO:0000313" key="13">
    <source>
        <dbReference type="EMBL" id="MDP2501702.1"/>
    </source>
</evidence>
<dbReference type="Proteomes" id="UP001159663">
    <property type="component" value="Unassembled WGS sequence"/>
</dbReference>
<comment type="caution">
    <text evidence="11">The sequence shown here is derived from an EMBL/GenBank/DDBJ whole genome shotgun (WGS) entry which is preliminary data.</text>
</comment>
<evidence type="ECO:0000313" key="14">
    <source>
        <dbReference type="EMBL" id="MEZ8182626.1"/>
    </source>
</evidence>
<dbReference type="EC" id="4.2.1.59" evidence="9"/>
<evidence type="ECO:0000313" key="21">
    <source>
        <dbReference type="Proteomes" id="UP000244080"/>
    </source>
</evidence>
<evidence type="ECO:0000256" key="4">
    <source>
        <dbReference type="ARBA" id="ARBA00022516"/>
    </source>
</evidence>
<evidence type="ECO:0000256" key="9">
    <source>
        <dbReference type="HAMAP-Rule" id="MF_00406"/>
    </source>
</evidence>
<name>A0A0P6YMS4_VIBSP</name>
<dbReference type="EMBL" id="PIGA01000015">
    <property type="protein sequence ID" value="PTP19268.1"/>
    <property type="molecule type" value="Genomic_DNA"/>
</dbReference>
<comment type="subcellular location">
    <subcellularLocation>
        <location evidence="1 9">Cytoplasm</location>
    </subcellularLocation>
</comment>
<keyword evidence="6 9" id="KW-0443">Lipid metabolism</keyword>
<dbReference type="EMBL" id="VTXL01000009">
    <property type="protein sequence ID" value="NOJ13583.1"/>
    <property type="molecule type" value="Genomic_DNA"/>
</dbReference>
<dbReference type="EMBL" id="JAUYVL010000006">
    <property type="protein sequence ID" value="MDP2501702.1"/>
    <property type="molecule type" value="Genomic_DNA"/>
</dbReference>
<evidence type="ECO:0000313" key="22">
    <source>
        <dbReference type="Proteomes" id="UP000244197"/>
    </source>
</evidence>
<dbReference type="Pfam" id="PF07977">
    <property type="entry name" value="FabA"/>
    <property type="match status" value="1"/>
</dbReference>
<reference evidence="14 25" key="9">
    <citation type="submission" date="2024-06" db="EMBL/GenBank/DDBJ databases">
        <authorList>
            <person name="Steensen K."/>
            <person name="Seneca J."/>
            <person name="Bartlau N."/>
            <person name="Yu A.X."/>
            <person name="Polz M.F."/>
        </authorList>
    </citation>
    <scope>NUCLEOTIDE SEQUENCE [LARGE SCALE GENOMIC DNA]</scope>
    <source>
        <strain evidence="14 25">1F145</strain>
    </source>
</reference>
<evidence type="ECO:0000313" key="17">
    <source>
        <dbReference type="EMBL" id="PTP19268.1"/>
    </source>
</evidence>
<dbReference type="CDD" id="cd01288">
    <property type="entry name" value="FabZ"/>
    <property type="match status" value="1"/>
</dbReference>
<dbReference type="EMBL" id="JAKMYX010000011">
    <property type="protein sequence ID" value="MDH5920362.1"/>
    <property type="molecule type" value="Genomic_DNA"/>
</dbReference>
<reference evidence="16" key="5">
    <citation type="journal article" date="2018" name="Nature">
        <title>A major lineage of non-tailed dsDNA viruses as unrecognized killers of marine bacteria.</title>
        <authorList>
            <person name="Kauffman K.M."/>
            <person name="Hussain F.A."/>
            <person name="Yang J."/>
            <person name="Arevalo P."/>
            <person name="Brown J.M."/>
            <person name="Chang W.K."/>
            <person name="VanInsberghe D."/>
            <person name="Elsherbini J."/>
            <person name="Sharma R.S."/>
            <person name="Cutler M.B."/>
            <person name="Kelly L."/>
            <person name="Polz M.F."/>
        </authorList>
    </citation>
    <scope>NUCLEOTIDE SEQUENCE</scope>
    <source>
        <strain evidence="16">10N.286.54.F3</strain>
    </source>
</reference>
<reference evidence="20" key="2">
    <citation type="submission" date="2016-07" db="EMBL/GenBank/DDBJ databases">
        <title>Nontailed viruses are major unrecognized killers of bacteria in the ocean.</title>
        <authorList>
            <person name="Kauffman K."/>
            <person name="Hussain F."/>
            <person name="Yang J."/>
            <person name="Arevalo P."/>
            <person name="Brown J."/>
            <person name="Cutler M."/>
            <person name="Kelly L."/>
            <person name="Polz M.F."/>
        </authorList>
    </citation>
    <scope>NUCLEOTIDE SEQUENCE [LARGE SCALE GENOMIC DNA]</scope>
    <source>
        <strain evidence="20">10N.286.54.F3</strain>
    </source>
</reference>
<evidence type="ECO:0000256" key="2">
    <source>
        <dbReference type="ARBA" id="ARBA00009174"/>
    </source>
</evidence>
<dbReference type="NCBIfam" id="NF000582">
    <property type="entry name" value="PRK00006.1"/>
    <property type="match status" value="1"/>
</dbReference>
<dbReference type="EMBL" id="LIZK01000005">
    <property type="protein sequence ID" value="KPL93927.1"/>
    <property type="molecule type" value="Genomic_DNA"/>
</dbReference>
<dbReference type="SUPFAM" id="SSF54637">
    <property type="entry name" value="Thioesterase/thiol ester dehydrase-isomerase"/>
    <property type="match status" value="1"/>
</dbReference>
<dbReference type="Proteomes" id="UP001177883">
    <property type="component" value="Unassembled WGS sequence"/>
</dbReference>
<dbReference type="AlphaFoldDB" id="A0A0P6YMS4"/>
<dbReference type="GO" id="GO:0019171">
    <property type="term" value="F:(3R)-hydroxyacyl-[acyl-carrier-protein] dehydratase activity"/>
    <property type="evidence" value="ECO:0007669"/>
    <property type="project" value="UniProtKB-EC"/>
</dbReference>
<dbReference type="Proteomes" id="UP000050463">
    <property type="component" value="Unassembled WGS sequence"/>
</dbReference>
<dbReference type="HAMAP" id="MF_00406">
    <property type="entry name" value="FabZ"/>
    <property type="match status" value="1"/>
</dbReference>
<dbReference type="RefSeq" id="WP_004734341.1">
    <property type="nucleotide sequence ID" value="NZ_AP025508.1"/>
</dbReference>
<dbReference type="GO" id="GO:0005737">
    <property type="term" value="C:cytoplasm"/>
    <property type="evidence" value="ECO:0007669"/>
    <property type="project" value="UniProtKB-SubCell"/>
</dbReference>
<sequence length="150" mass="16743">MTTEQTTMNITEIQELLPHRYPFLMVDRVTSFEKEKTLTAIKNVSVNEPQFTGHFPQLPVFPGVLILEAMAQATGLLAFKSFGAPSGNELYYFASVDKAKFRKPVVPGDQLIIEVEFLKERRGIASFNGVAKVDGVVVCSAELKCARREF</sequence>
<evidence type="ECO:0000313" key="15">
    <source>
        <dbReference type="EMBL" id="NOJ13583.1"/>
    </source>
</evidence>
<dbReference type="Proteomes" id="UP000519158">
    <property type="component" value="Unassembled WGS sequence"/>
</dbReference>
<comment type="function">
    <text evidence="8 9">Involved in unsaturated fatty acids biosynthesis. Catalyzes the dehydration of short chain beta-hydroxyacyl-ACPs and long chain saturated and unsaturated beta-hydroxyacyl-ACPs.</text>
</comment>
<evidence type="ECO:0000313" key="11">
    <source>
        <dbReference type="EMBL" id="MDH5920362.1"/>
    </source>
</evidence>
<evidence type="ECO:0000313" key="19">
    <source>
        <dbReference type="Proteomes" id="UP000050463"/>
    </source>
</evidence>
<accession>A0A1C3IL44</accession>
<dbReference type="GO" id="GO:0009245">
    <property type="term" value="P:lipid A biosynthetic process"/>
    <property type="evidence" value="ECO:0007669"/>
    <property type="project" value="UniProtKB-UniRule"/>
</dbReference>
<keyword evidence="7 9" id="KW-0456">Lyase</keyword>
<dbReference type="GeneID" id="72398463"/>
<dbReference type="PANTHER" id="PTHR30272">
    <property type="entry name" value="3-HYDROXYACYL-[ACYL-CARRIER-PROTEIN] DEHYDRATASE"/>
    <property type="match status" value="1"/>
</dbReference>
<dbReference type="OrthoDB" id="9772788at2"/>
<evidence type="ECO:0000313" key="20">
    <source>
        <dbReference type="Proteomes" id="UP000235405"/>
    </source>
</evidence>
<evidence type="ECO:0000256" key="3">
    <source>
        <dbReference type="ARBA" id="ARBA00022490"/>
    </source>
</evidence>
<keyword evidence="25" id="KW-1185">Reference proteome</keyword>
<organism evidence="11 24">
    <name type="scientific">Vibrio splendidus</name>
    <dbReference type="NCBI Taxonomy" id="29497"/>
    <lineage>
        <taxon>Bacteria</taxon>
        <taxon>Pseudomonadati</taxon>
        <taxon>Pseudomonadota</taxon>
        <taxon>Gammaproteobacteria</taxon>
        <taxon>Vibrionales</taxon>
        <taxon>Vibrionaceae</taxon>
        <taxon>Vibrio</taxon>
    </lineage>
</organism>
<reference evidence="16" key="3">
    <citation type="submission" date="2016-07" db="EMBL/GenBank/DDBJ databases">
        <authorList>
            <person name="Wan K."/>
            <person name="Booth B."/>
            <person name="Spirohn K."/>
            <person name="Hao T."/>
            <person name="Hu Y."/>
            <person name="Calderwood M."/>
            <person name="Hill D."/>
            <person name="Mohr S."/>
            <person name="Vidal M."/>
            <person name="Celniker S."/>
            <person name="Perrimon N."/>
        </authorList>
    </citation>
    <scope>NUCLEOTIDE SEQUENCE</scope>
    <source>
        <strain evidence="16">10N.286.54.F3</strain>
    </source>
</reference>
<evidence type="ECO:0000313" key="24">
    <source>
        <dbReference type="Proteomes" id="UP001159663"/>
    </source>
</evidence>
<evidence type="ECO:0000313" key="16">
    <source>
        <dbReference type="EMBL" id="PMF21262.1"/>
    </source>
</evidence>
<reference evidence="15 23" key="6">
    <citation type="submission" date="2019-09" db="EMBL/GenBank/DDBJ databases">
        <title>Draft genome sequencing and comparative genomics of hatchery-associated Vibrios.</title>
        <authorList>
            <person name="Kehlet-Delgado H."/>
            <person name="Mueller R.S."/>
        </authorList>
    </citation>
    <scope>NUCLEOTIDE SEQUENCE [LARGE SCALE GENOMIC DNA]</scope>
    <source>
        <strain evidence="15 23">99-70-13A3</strain>
    </source>
</reference>
<evidence type="ECO:0000313" key="12">
    <source>
        <dbReference type="EMBL" id="MDP2488205.1"/>
    </source>
</evidence>
<dbReference type="EMBL" id="JBGOOW010000026">
    <property type="protein sequence ID" value="MEZ8182626.1"/>
    <property type="molecule type" value="Genomic_DNA"/>
</dbReference>
<dbReference type="Proteomes" id="UP000244197">
    <property type="component" value="Unassembled WGS sequence"/>
</dbReference>
<dbReference type="NCBIfam" id="TIGR01750">
    <property type="entry name" value="fabZ"/>
    <property type="match status" value="1"/>
</dbReference>
<dbReference type="FunFam" id="3.10.129.10:FF:000001">
    <property type="entry name" value="3-hydroxyacyl-[acyl-carrier-protein] dehydratase FabZ"/>
    <property type="match status" value="1"/>
</dbReference>
<dbReference type="EMBL" id="JAUYVK010000002">
    <property type="protein sequence ID" value="MDP2488205.1"/>
    <property type="molecule type" value="Genomic_DNA"/>
</dbReference>
<reference evidence="11" key="7">
    <citation type="submission" date="2022-01" db="EMBL/GenBank/DDBJ databases">
        <title>Vibrio aestuarianus Clade A and Clade B isolates are associated with Pacific oyster (Crassostrea gigas) disease outbreaks across Ireland.</title>
        <authorList>
            <person name="Coyle N."/>
            <person name="O'Toole C."/>
            <person name="Thomas J.C.L."/>
            <person name="Ryder D."/>
            <person name="Cheslett D."/>
            <person name="Feist S."/>
            <person name="Bean T."/>
            <person name="Joseph A."/>
            <person name="Waina A."/>
            <person name="Feil E."/>
            <person name="Verner-Jeffreys D.W."/>
        </authorList>
    </citation>
    <scope>NUCLEOTIDE SEQUENCE</scope>
    <source>
        <strain evidence="11">S/17/14 A</strain>
    </source>
</reference>
<feature type="active site" evidence="9">
    <location>
        <position position="54"/>
    </location>
</feature>
<dbReference type="InterPro" id="IPR013114">
    <property type="entry name" value="FabA_FabZ"/>
</dbReference>
<dbReference type="InterPro" id="IPR029069">
    <property type="entry name" value="HotDog_dom_sf"/>
</dbReference>
<evidence type="ECO:0000313" key="10">
    <source>
        <dbReference type="EMBL" id="KPL93927.1"/>
    </source>
</evidence>
<evidence type="ECO:0000256" key="1">
    <source>
        <dbReference type="ARBA" id="ARBA00004496"/>
    </source>
</evidence>
<dbReference type="Proteomes" id="UP001177935">
    <property type="component" value="Unassembled WGS sequence"/>
</dbReference>
<reference evidence="12" key="8">
    <citation type="submission" date="2023-07" db="EMBL/GenBank/DDBJ databases">
        <title>Genome content predicts the carbon catabolic preferences of heterotrophic bacteria.</title>
        <authorList>
            <person name="Gralka M."/>
        </authorList>
    </citation>
    <scope>NUCLEOTIDE SEQUENCE</scope>
    <source>
        <strain evidence="13">6E02</strain>
        <strain evidence="12">6E03</strain>
    </source>
</reference>
<reference evidence="10 19" key="1">
    <citation type="submission" date="2015-08" db="EMBL/GenBank/DDBJ databases">
        <title>Draft Genome Sequence of Vibrio splendidus UCD-SED7.</title>
        <authorList>
            <person name="Lee R.D."/>
            <person name="Lang J.M."/>
            <person name="Coil D.A."/>
            <person name="Jospin G."/>
            <person name="Eisen J.A."/>
        </authorList>
    </citation>
    <scope>NUCLEOTIDE SEQUENCE [LARGE SCALE GENOMIC DNA]</scope>
    <source>
        <strain evidence="10 19">UCD-SED7</strain>
    </source>
</reference>
<comment type="catalytic activity">
    <reaction evidence="9">
        <text>a (3R)-hydroxyacyl-[ACP] = a (2E)-enoyl-[ACP] + H2O</text>
        <dbReference type="Rhea" id="RHEA:13097"/>
        <dbReference type="Rhea" id="RHEA-COMP:9925"/>
        <dbReference type="Rhea" id="RHEA-COMP:9945"/>
        <dbReference type="ChEBI" id="CHEBI:15377"/>
        <dbReference type="ChEBI" id="CHEBI:78784"/>
        <dbReference type="ChEBI" id="CHEBI:78827"/>
        <dbReference type="EC" id="4.2.1.59"/>
    </reaction>
</comment>
<accession>A0A0P6YMS4</accession>
<gene>
    <name evidence="9 11" type="primary">fabZ</name>
    <name evidence="14" type="ORF">ACED33_18210</name>
    <name evidence="10" type="ORF">AN168_15045</name>
    <name evidence="16" type="ORF">BCV19_09055</name>
    <name evidence="18" type="ORF">CWO07_10810</name>
    <name evidence="17" type="ORF">CWO36_11325</name>
    <name evidence="15" type="ORF">F0234_12520</name>
    <name evidence="11" type="ORF">L8R85_04920</name>
    <name evidence="12" type="ORF">Q8W38_02570</name>
    <name evidence="13" type="ORF">Q8W42_13365</name>
</gene>
<evidence type="ECO:0000256" key="8">
    <source>
        <dbReference type="ARBA" id="ARBA00025049"/>
    </source>
</evidence>
<comment type="similarity">
    <text evidence="2 9">Belongs to the thioester dehydratase family. FabZ subfamily.</text>
</comment>
<evidence type="ECO:0000313" key="25">
    <source>
        <dbReference type="Proteomes" id="UP001569200"/>
    </source>
</evidence>
<dbReference type="GO" id="GO:0016020">
    <property type="term" value="C:membrane"/>
    <property type="evidence" value="ECO:0007669"/>
    <property type="project" value="GOC"/>
</dbReference>
<dbReference type="PANTHER" id="PTHR30272:SF1">
    <property type="entry name" value="3-HYDROXYACYL-[ACYL-CARRIER-PROTEIN] DEHYDRATASE"/>
    <property type="match status" value="1"/>
</dbReference>